<dbReference type="EMBL" id="JABCIY010000044">
    <property type="protein sequence ID" value="KAF7194971.1"/>
    <property type="molecule type" value="Genomic_DNA"/>
</dbReference>
<organism evidence="1 2">
    <name type="scientific">Pseudocercospora fuligena</name>
    <dbReference type="NCBI Taxonomy" id="685502"/>
    <lineage>
        <taxon>Eukaryota</taxon>
        <taxon>Fungi</taxon>
        <taxon>Dikarya</taxon>
        <taxon>Ascomycota</taxon>
        <taxon>Pezizomycotina</taxon>
        <taxon>Dothideomycetes</taxon>
        <taxon>Dothideomycetidae</taxon>
        <taxon>Mycosphaerellales</taxon>
        <taxon>Mycosphaerellaceae</taxon>
        <taxon>Pseudocercospora</taxon>
    </lineage>
</organism>
<proteinExistence type="predicted"/>
<reference evidence="1" key="1">
    <citation type="submission" date="2020-04" db="EMBL/GenBank/DDBJ databases">
        <title>Draft genome resource of the tomato pathogen Pseudocercospora fuligena.</title>
        <authorList>
            <person name="Zaccaron A."/>
        </authorList>
    </citation>
    <scope>NUCLEOTIDE SEQUENCE</scope>
    <source>
        <strain evidence="1">PF001</strain>
    </source>
</reference>
<evidence type="ECO:0000313" key="2">
    <source>
        <dbReference type="Proteomes" id="UP000660729"/>
    </source>
</evidence>
<sequence length="151" mass="16743">MTLPLASMPLHNDDASKEQCAQDLHLSLVPSDFTSLSECCNIIKYSNILRSRAYDLSATNCTIVPACDVTEESRKGSAGPEAAFLQPRDVHDEHKYKDSRTCSLACDADHFALASHGEGGTWLSSERREVRGIFQPWQRGNNGSRLHRLLP</sequence>
<protein>
    <submittedName>
        <fullName evidence="1">Uncharacterized protein</fullName>
    </submittedName>
</protein>
<name>A0A8H6RM96_9PEZI</name>
<keyword evidence="2" id="KW-1185">Reference proteome</keyword>
<accession>A0A8H6RM96</accession>
<dbReference type="Proteomes" id="UP000660729">
    <property type="component" value="Unassembled WGS sequence"/>
</dbReference>
<comment type="caution">
    <text evidence="1">The sequence shown here is derived from an EMBL/GenBank/DDBJ whole genome shotgun (WGS) entry which is preliminary data.</text>
</comment>
<dbReference type="AlphaFoldDB" id="A0A8H6RM96"/>
<gene>
    <name evidence="1" type="ORF">HII31_03645</name>
</gene>
<evidence type="ECO:0000313" key="1">
    <source>
        <dbReference type="EMBL" id="KAF7194971.1"/>
    </source>
</evidence>